<reference evidence="2" key="1">
    <citation type="journal article" date="2022" name="Mol. Ecol. Resour.">
        <title>The genomes of chicory, endive, great burdock and yacon provide insights into Asteraceae palaeo-polyploidization history and plant inulin production.</title>
        <authorList>
            <person name="Fan W."/>
            <person name="Wang S."/>
            <person name="Wang H."/>
            <person name="Wang A."/>
            <person name="Jiang F."/>
            <person name="Liu H."/>
            <person name="Zhao H."/>
            <person name="Xu D."/>
            <person name="Zhang Y."/>
        </authorList>
    </citation>
    <scope>NUCLEOTIDE SEQUENCE [LARGE SCALE GENOMIC DNA]</scope>
    <source>
        <strain evidence="2">cv. Yunnan</strain>
    </source>
</reference>
<reference evidence="1 2" key="2">
    <citation type="journal article" date="2022" name="Mol. Ecol. Resour.">
        <title>The genomes of chicory, endive, great burdock and yacon provide insights into Asteraceae paleo-polyploidization history and plant inulin production.</title>
        <authorList>
            <person name="Fan W."/>
            <person name="Wang S."/>
            <person name="Wang H."/>
            <person name="Wang A."/>
            <person name="Jiang F."/>
            <person name="Liu H."/>
            <person name="Zhao H."/>
            <person name="Xu D."/>
            <person name="Zhang Y."/>
        </authorList>
    </citation>
    <scope>NUCLEOTIDE SEQUENCE [LARGE SCALE GENOMIC DNA]</scope>
    <source>
        <strain evidence="2">cv. Yunnan</strain>
        <tissue evidence="1">Leaves</tissue>
    </source>
</reference>
<evidence type="ECO:0000313" key="1">
    <source>
        <dbReference type="EMBL" id="KAI3822611.1"/>
    </source>
</evidence>
<proteinExistence type="predicted"/>
<name>A0ACB9JRE6_9ASTR</name>
<dbReference type="EMBL" id="CM042020">
    <property type="protein sequence ID" value="KAI3822611.1"/>
    <property type="molecule type" value="Genomic_DNA"/>
</dbReference>
<keyword evidence="2" id="KW-1185">Reference proteome</keyword>
<comment type="caution">
    <text evidence="1">The sequence shown here is derived from an EMBL/GenBank/DDBJ whole genome shotgun (WGS) entry which is preliminary data.</text>
</comment>
<dbReference type="Proteomes" id="UP001056120">
    <property type="component" value="Linkage Group LG03"/>
</dbReference>
<gene>
    <name evidence="1" type="ORF">L1987_10206</name>
</gene>
<evidence type="ECO:0000313" key="2">
    <source>
        <dbReference type="Proteomes" id="UP001056120"/>
    </source>
</evidence>
<accession>A0ACB9JRE6</accession>
<organism evidence="1 2">
    <name type="scientific">Smallanthus sonchifolius</name>
    <dbReference type="NCBI Taxonomy" id="185202"/>
    <lineage>
        <taxon>Eukaryota</taxon>
        <taxon>Viridiplantae</taxon>
        <taxon>Streptophyta</taxon>
        <taxon>Embryophyta</taxon>
        <taxon>Tracheophyta</taxon>
        <taxon>Spermatophyta</taxon>
        <taxon>Magnoliopsida</taxon>
        <taxon>eudicotyledons</taxon>
        <taxon>Gunneridae</taxon>
        <taxon>Pentapetalae</taxon>
        <taxon>asterids</taxon>
        <taxon>campanulids</taxon>
        <taxon>Asterales</taxon>
        <taxon>Asteraceae</taxon>
        <taxon>Asteroideae</taxon>
        <taxon>Heliantheae alliance</taxon>
        <taxon>Millerieae</taxon>
        <taxon>Smallanthus</taxon>
    </lineage>
</organism>
<sequence>MSTNAGAVISSEPRSNSDIAVSNGVTVMVGAESLDSKTETLTTEPSSGGIIVQDFVNDARVSGGEIGVVMDKDEKLLDEWSSDAVVSSEPPSNGDIAVGKGVMVVVGAELLDSKTETLTAQPSSGGIIVQDLVDDARVSGGEIGVVMDEDEKLLDESSLDAVVLSVPPAASDGAKVGADLLESKPGTLIMETSDHDGGGDVVVQDSIDEARVSGDESGIVVENSELVKDLVDDARVSGDETGDVMDSDEKLLYESSSDAIVSSVPPAASYGVKSGADLLESKSGTLIMEGSDHDGRGDIVVQDSIDEARVSGDETGIVMENSELVLDKQISDAVNVIKIGADLLGSKTETLTMKPSADQNGGGDIAFQDTIDDSRVSGDEKGIVMENIEKVSDENEVNNEEKEGEYKVADIVWAKVKNYPWWPGQIFDPSSSTDKAKKYSNKKGFLVGYFGDQTFAWNKPSNLKPFRKNFCKLEKQSNSKAFFHAVDCALDEVSRRVDFGLACSCLSKEVYDKVKSQVFVSYGIREEASKIDGGDRFSTVSTFKPVKVVQSVQELAREHFDGFSRLEVLSMRTQLLAFFRWKGYYQFQAQNILDGPDNKLEDESELPLTEENKVVEDEKPASVGKKVSSKKRKPDACDSDDSVPHKKERSVTNVTPKDSVGKKDSSKKRKPDVCDSDDDSVPLKKKRSLANMTPKDR</sequence>
<protein>
    <submittedName>
        <fullName evidence="1">Uncharacterized protein</fullName>
    </submittedName>
</protein>